<gene>
    <name evidence="5" type="primary">032R</name>
    <name evidence="5" type="ORF">IIV25_032R</name>
</gene>
<dbReference type="PANTHER" id="PTHR23259">
    <property type="entry name" value="RIDDLE"/>
    <property type="match status" value="1"/>
</dbReference>
<comment type="similarity">
    <text evidence="1">Belongs to the polydnaviridae EGF-like motif protein family.</text>
</comment>
<dbReference type="Gene3D" id="2.10.25.10">
    <property type="entry name" value="Laminin"/>
    <property type="match status" value="1"/>
</dbReference>
<dbReference type="GeneID" id="18501404"/>
<dbReference type="RefSeq" id="YP_009010565.1">
    <property type="nucleotide sequence ID" value="NC_023613.1"/>
</dbReference>
<dbReference type="PANTHER" id="PTHR23259:SF70">
    <property type="entry name" value="ACCESSORY GLAND PROTEIN ACP62F-RELATED"/>
    <property type="match status" value="1"/>
</dbReference>
<dbReference type="InterPro" id="IPR036084">
    <property type="entry name" value="Ser_inhib-like_sf"/>
</dbReference>
<evidence type="ECO:0000259" key="4">
    <source>
        <dbReference type="Pfam" id="PF01826"/>
    </source>
</evidence>
<dbReference type="InterPro" id="IPR051368">
    <property type="entry name" value="SerProtInhib-TIL_Domain"/>
</dbReference>
<keyword evidence="3" id="KW-1015">Disulfide bond</keyword>
<dbReference type="FunFam" id="2.10.25.10:FF:000055">
    <property type="entry name" value="alpha-tectorin isoform X1"/>
    <property type="match status" value="1"/>
</dbReference>
<keyword evidence="2" id="KW-0646">Protease inhibitor</keyword>
<dbReference type="OrthoDB" id="37825at10239"/>
<protein>
    <submittedName>
        <fullName evidence="5">Immune reactive putative protease inhibitor</fullName>
    </submittedName>
</protein>
<evidence type="ECO:0000256" key="1">
    <source>
        <dbReference type="ARBA" id="ARBA00008074"/>
    </source>
</evidence>
<dbReference type="KEGG" id="vg:18501404"/>
<accession>W8W2E2</accession>
<dbReference type="GO" id="GO:0030414">
    <property type="term" value="F:peptidase inhibitor activity"/>
    <property type="evidence" value="ECO:0007669"/>
    <property type="project" value="UniProtKB-KW"/>
</dbReference>
<dbReference type="Proteomes" id="UP000097612">
    <property type="component" value="Segment"/>
</dbReference>
<sequence length="77" mass="8497">MEFIGGLVTIIILLLVYYYTKGKCGPNEEYTTCGTACPLTCEKPKVGVCTLQCVIGCRCKEGYLRHRSGKCVKPNQC</sequence>
<dbReference type="InterPro" id="IPR002919">
    <property type="entry name" value="TIL_dom"/>
</dbReference>
<name>W8W2E2_9VIRU</name>
<evidence type="ECO:0000256" key="2">
    <source>
        <dbReference type="ARBA" id="ARBA00022690"/>
    </source>
</evidence>
<evidence type="ECO:0000313" key="6">
    <source>
        <dbReference type="Proteomes" id="UP000097612"/>
    </source>
</evidence>
<dbReference type="Pfam" id="PF01826">
    <property type="entry name" value="TIL"/>
    <property type="match status" value="1"/>
</dbReference>
<feature type="domain" description="TIL" evidence="4">
    <location>
        <begin position="24"/>
        <end position="77"/>
    </location>
</feature>
<evidence type="ECO:0000313" key="5">
    <source>
        <dbReference type="EMBL" id="CCV02050.1"/>
    </source>
</evidence>
<keyword evidence="6" id="KW-1185">Reference proteome</keyword>
<reference evidence="5 6" key="1">
    <citation type="journal article" date="2013" name="Arch. Virol.">
        <title>Complete genome sequence of invertebrate iridovirus IIV-25 isolated from a blackfly larva.</title>
        <authorList>
            <person name="Piegu B."/>
            <person name="Guizard S."/>
            <person name="Spears T."/>
            <person name="Cruaud C."/>
            <person name="Couloux A."/>
            <person name="Bideshi D.K."/>
            <person name="Federici B.A."/>
            <person name="Bigot Y."/>
        </authorList>
    </citation>
    <scope>NUCLEOTIDE SEQUENCE [LARGE SCALE GENOMIC DNA]</scope>
</reference>
<dbReference type="CDD" id="cd19941">
    <property type="entry name" value="TIL"/>
    <property type="match status" value="1"/>
</dbReference>
<organism evidence="5 6">
    <name type="scientific">Invertebrate iridovirus 25</name>
    <dbReference type="NCBI Taxonomy" id="1301280"/>
    <lineage>
        <taxon>Viruses</taxon>
        <taxon>Varidnaviria</taxon>
        <taxon>Bamfordvirae</taxon>
        <taxon>Nucleocytoviricota</taxon>
        <taxon>Megaviricetes</taxon>
        <taxon>Pimascovirales</taxon>
        <taxon>Pimascovirales incertae sedis</taxon>
        <taxon>Iridoviridae</taxon>
        <taxon>Betairidovirinae</taxon>
        <taxon>Chloriridovirus</taxon>
        <taxon>Chloriridovirus simulium2</taxon>
    </lineage>
</organism>
<proteinExistence type="inferred from homology"/>
<dbReference type="SUPFAM" id="SSF57567">
    <property type="entry name" value="Serine protease inhibitors"/>
    <property type="match status" value="1"/>
</dbReference>
<dbReference type="EMBL" id="HF920635">
    <property type="protein sequence ID" value="CCV02050.1"/>
    <property type="molecule type" value="Genomic_DNA"/>
</dbReference>
<evidence type="ECO:0000256" key="3">
    <source>
        <dbReference type="ARBA" id="ARBA00023157"/>
    </source>
</evidence>